<dbReference type="EMBL" id="JAGSPA010000004">
    <property type="protein sequence ID" value="MBV7257717.1"/>
    <property type="molecule type" value="Genomic_DNA"/>
</dbReference>
<evidence type="ECO:0008006" key="4">
    <source>
        <dbReference type="Google" id="ProtNLM"/>
    </source>
</evidence>
<dbReference type="PROSITE" id="PS51257">
    <property type="entry name" value="PROKAR_LIPOPROTEIN"/>
    <property type="match status" value="1"/>
</dbReference>
<feature type="chain" id="PRO_5045838986" description="LPS-assembly lipoprotein" evidence="1">
    <location>
        <begin position="22"/>
        <end position="163"/>
    </location>
</feature>
<name>A0ABS6SIN0_9SPHN</name>
<keyword evidence="1" id="KW-0732">Signal</keyword>
<gene>
    <name evidence="2" type="ORF">KCG44_13065</name>
</gene>
<proteinExistence type="predicted"/>
<reference evidence="2 3" key="1">
    <citation type="submission" date="2021-04" db="EMBL/GenBank/DDBJ databases">
        <authorList>
            <person name="Pira H."/>
            <person name="Risdian C."/>
            <person name="Wink J."/>
        </authorList>
    </citation>
    <scope>NUCLEOTIDE SEQUENCE [LARGE SCALE GENOMIC DNA]</scope>
    <source>
        <strain evidence="2 3">WHA3</strain>
    </source>
</reference>
<sequence>MTRRALLIAVTALSLGGCQLAPVYGGGGNSAAAQTLNSISVSSIPDRPGYLVRQALLDRMTGEGDTRYRLDVALDDEISGLGIRGDDSITRERRTLRARYQLIDQVTGNTLIDETVRTDSGIDVVSSDYAVVAAEQDALERLSEDIASQITARIASFAASRDR</sequence>
<organism evidence="2 3">
    <name type="scientific">Pacificimonas pallii</name>
    <dbReference type="NCBI Taxonomy" id="2827236"/>
    <lineage>
        <taxon>Bacteria</taxon>
        <taxon>Pseudomonadati</taxon>
        <taxon>Pseudomonadota</taxon>
        <taxon>Alphaproteobacteria</taxon>
        <taxon>Sphingomonadales</taxon>
        <taxon>Sphingosinicellaceae</taxon>
        <taxon>Pacificimonas</taxon>
    </lineage>
</organism>
<accession>A0ABS6SIN0</accession>
<dbReference type="Pfam" id="PF04390">
    <property type="entry name" value="LptE"/>
    <property type="match status" value="1"/>
</dbReference>
<dbReference type="InterPro" id="IPR007485">
    <property type="entry name" value="LPS_assembly_LptE"/>
</dbReference>
<evidence type="ECO:0000256" key="1">
    <source>
        <dbReference type="SAM" id="SignalP"/>
    </source>
</evidence>
<dbReference type="RefSeq" id="WP_218446550.1">
    <property type="nucleotide sequence ID" value="NZ_JAGSPA010000004.1"/>
</dbReference>
<comment type="caution">
    <text evidence="2">The sequence shown here is derived from an EMBL/GenBank/DDBJ whole genome shotgun (WGS) entry which is preliminary data.</text>
</comment>
<keyword evidence="3" id="KW-1185">Reference proteome</keyword>
<evidence type="ECO:0000313" key="2">
    <source>
        <dbReference type="EMBL" id="MBV7257717.1"/>
    </source>
</evidence>
<evidence type="ECO:0000313" key="3">
    <source>
        <dbReference type="Proteomes" id="UP000722336"/>
    </source>
</evidence>
<feature type="signal peptide" evidence="1">
    <location>
        <begin position="1"/>
        <end position="21"/>
    </location>
</feature>
<dbReference type="Proteomes" id="UP000722336">
    <property type="component" value="Unassembled WGS sequence"/>
</dbReference>
<protein>
    <recommendedName>
        <fullName evidence="4">LPS-assembly lipoprotein</fullName>
    </recommendedName>
</protein>